<protein>
    <recommendedName>
        <fullName evidence="4 13">Pyruvate kinase</fullName>
        <ecNumber evidence="4 13">2.7.1.40</ecNumber>
    </recommendedName>
</protein>
<accession>A0A8X7CJK2</accession>
<comment type="pathway">
    <text evidence="2 13">Carbohydrate degradation; glycolysis; pyruvate from D-glyceraldehyde 3-phosphate: step 5/5.</text>
</comment>
<evidence type="ECO:0000256" key="2">
    <source>
        <dbReference type="ARBA" id="ARBA00004997"/>
    </source>
</evidence>
<dbReference type="Proteomes" id="UP000886998">
    <property type="component" value="Unassembled WGS sequence"/>
</dbReference>
<keyword evidence="16" id="KW-1185">Reference proteome</keyword>
<dbReference type="FunFam" id="2.40.33.10:FF:000023">
    <property type="entry name" value="Pyruvate kinase PKM"/>
    <property type="match status" value="1"/>
</dbReference>
<dbReference type="OrthoDB" id="108365at2759"/>
<keyword evidence="7" id="KW-0547">Nucleotide-binding</keyword>
<dbReference type="Pfam" id="PF00224">
    <property type="entry name" value="PK"/>
    <property type="match status" value="2"/>
</dbReference>
<evidence type="ECO:0000256" key="8">
    <source>
        <dbReference type="ARBA" id="ARBA00022777"/>
    </source>
</evidence>
<dbReference type="EC" id="2.7.1.40" evidence="4 13"/>
<gene>
    <name evidence="15" type="primary">PKM</name>
    <name evidence="15" type="ORF">TNIN_31811</name>
</gene>
<evidence type="ECO:0000256" key="11">
    <source>
        <dbReference type="ARBA" id="ARBA00023152"/>
    </source>
</evidence>
<feature type="domain" description="Pyruvate kinase barrel" evidence="14">
    <location>
        <begin position="75"/>
        <end position="189"/>
    </location>
</feature>
<evidence type="ECO:0000256" key="3">
    <source>
        <dbReference type="ARBA" id="ARBA00008663"/>
    </source>
</evidence>
<dbReference type="SUPFAM" id="SSF51621">
    <property type="entry name" value="Phosphoenolpyruvate/pyruvate domain"/>
    <property type="match status" value="1"/>
</dbReference>
<dbReference type="PRINTS" id="PR01050">
    <property type="entry name" value="PYRUVTKNASE"/>
</dbReference>
<evidence type="ECO:0000256" key="9">
    <source>
        <dbReference type="ARBA" id="ARBA00022840"/>
    </source>
</evidence>
<dbReference type="PANTHER" id="PTHR11817">
    <property type="entry name" value="PYRUVATE KINASE"/>
    <property type="match status" value="1"/>
</dbReference>
<comment type="caution">
    <text evidence="15">The sequence shown here is derived from an EMBL/GenBank/DDBJ whole genome shotgun (WGS) entry which is preliminary data.</text>
</comment>
<evidence type="ECO:0000256" key="13">
    <source>
        <dbReference type="RuleBase" id="RU000504"/>
    </source>
</evidence>
<keyword evidence="6" id="KW-0479">Metal-binding</keyword>
<dbReference type="InterPro" id="IPR040442">
    <property type="entry name" value="Pyrv_kinase-like_dom_sf"/>
</dbReference>
<sequence length="251" mass="27881">MDSEINVSQFVAAEECCILNHNKALDIDSRPIYPRLTKIICTIGPASQKVEKLVEMLRAGMNVFRLNFSHGSYESGISEVELMKGKTVKITTDEEYRNKCSAELIYLDYKNIVKVVKEGDRIYVDDGLISLLVKSIESDSLVCEIENGGMLGSSKGCNLPGIETDLPATSEKDKEDLLFGLKHEVYNFFLLHVLRFGILPRIDEIIEASDGIMVARGDLGIEIPTEKIFLAQKMMIAKCNIAGKPVICATQ</sequence>
<evidence type="ECO:0000256" key="12">
    <source>
        <dbReference type="ARBA" id="ARBA00023317"/>
    </source>
</evidence>
<organism evidence="15 16">
    <name type="scientific">Trichonephila inaurata madagascariensis</name>
    <dbReference type="NCBI Taxonomy" id="2747483"/>
    <lineage>
        <taxon>Eukaryota</taxon>
        <taxon>Metazoa</taxon>
        <taxon>Ecdysozoa</taxon>
        <taxon>Arthropoda</taxon>
        <taxon>Chelicerata</taxon>
        <taxon>Arachnida</taxon>
        <taxon>Araneae</taxon>
        <taxon>Araneomorphae</taxon>
        <taxon>Entelegynae</taxon>
        <taxon>Araneoidea</taxon>
        <taxon>Nephilidae</taxon>
        <taxon>Trichonephila</taxon>
        <taxon>Trichonephila inaurata</taxon>
    </lineage>
</organism>
<dbReference type="Gene3D" id="3.20.20.60">
    <property type="entry name" value="Phosphoenolpyruvate-binding domains"/>
    <property type="match status" value="2"/>
</dbReference>
<dbReference type="GO" id="GO:0030955">
    <property type="term" value="F:potassium ion binding"/>
    <property type="evidence" value="ECO:0007669"/>
    <property type="project" value="InterPro"/>
</dbReference>
<dbReference type="SUPFAM" id="SSF50800">
    <property type="entry name" value="PK beta-barrel domain-like"/>
    <property type="match status" value="1"/>
</dbReference>
<dbReference type="GO" id="GO:0000287">
    <property type="term" value="F:magnesium ion binding"/>
    <property type="evidence" value="ECO:0007669"/>
    <property type="project" value="InterPro"/>
</dbReference>
<dbReference type="InterPro" id="IPR001697">
    <property type="entry name" value="Pyr_Knase"/>
</dbReference>
<dbReference type="InterPro" id="IPR011037">
    <property type="entry name" value="Pyrv_Knase-like_insert_dom_sf"/>
</dbReference>
<keyword evidence="11 13" id="KW-0324">Glycolysis</keyword>
<evidence type="ECO:0000313" key="15">
    <source>
        <dbReference type="EMBL" id="GFY75469.1"/>
    </source>
</evidence>
<evidence type="ECO:0000256" key="4">
    <source>
        <dbReference type="ARBA" id="ARBA00012142"/>
    </source>
</evidence>
<dbReference type="AlphaFoldDB" id="A0A8X7CJK2"/>
<feature type="non-terminal residue" evidence="15">
    <location>
        <position position="1"/>
    </location>
</feature>
<dbReference type="EMBL" id="BMAV01021414">
    <property type="protein sequence ID" value="GFY75469.1"/>
    <property type="molecule type" value="Genomic_DNA"/>
</dbReference>
<proteinExistence type="inferred from homology"/>
<evidence type="ECO:0000256" key="5">
    <source>
        <dbReference type="ARBA" id="ARBA00022679"/>
    </source>
</evidence>
<evidence type="ECO:0000259" key="14">
    <source>
        <dbReference type="Pfam" id="PF00224"/>
    </source>
</evidence>
<dbReference type="InterPro" id="IPR015806">
    <property type="entry name" value="Pyrv_Knase_insert_dom_sf"/>
</dbReference>
<dbReference type="GO" id="GO:0005524">
    <property type="term" value="F:ATP binding"/>
    <property type="evidence" value="ECO:0007669"/>
    <property type="project" value="UniProtKB-KW"/>
</dbReference>
<name>A0A8X7CJK2_9ARAC</name>
<evidence type="ECO:0000256" key="6">
    <source>
        <dbReference type="ARBA" id="ARBA00022723"/>
    </source>
</evidence>
<keyword evidence="8 13" id="KW-0418">Kinase</keyword>
<feature type="domain" description="Pyruvate kinase barrel" evidence="14">
    <location>
        <begin position="201"/>
        <end position="251"/>
    </location>
</feature>
<evidence type="ECO:0000313" key="16">
    <source>
        <dbReference type="Proteomes" id="UP000886998"/>
    </source>
</evidence>
<dbReference type="Gene3D" id="2.40.33.10">
    <property type="entry name" value="PK beta-barrel domain-like"/>
    <property type="match status" value="1"/>
</dbReference>
<comment type="cofactor">
    <cofactor evidence="1">
        <name>K(+)</name>
        <dbReference type="ChEBI" id="CHEBI:29103"/>
    </cofactor>
</comment>
<reference evidence="15" key="1">
    <citation type="submission" date="2020-08" db="EMBL/GenBank/DDBJ databases">
        <title>Multicomponent nature underlies the extraordinary mechanical properties of spider dragline silk.</title>
        <authorList>
            <person name="Kono N."/>
            <person name="Nakamura H."/>
            <person name="Mori M."/>
            <person name="Yoshida Y."/>
            <person name="Ohtoshi R."/>
            <person name="Malay A.D."/>
            <person name="Moran D.A.P."/>
            <person name="Tomita M."/>
            <person name="Numata K."/>
            <person name="Arakawa K."/>
        </authorList>
    </citation>
    <scope>NUCLEOTIDE SEQUENCE</scope>
</reference>
<keyword evidence="5 13" id="KW-0808">Transferase</keyword>
<evidence type="ECO:0000256" key="10">
    <source>
        <dbReference type="ARBA" id="ARBA00022842"/>
    </source>
</evidence>
<keyword evidence="12 15" id="KW-0670">Pyruvate</keyword>
<dbReference type="InterPro" id="IPR015813">
    <property type="entry name" value="Pyrv/PenolPyrv_kinase-like_dom"/>
</dbReference>
<comment type="catalytic activity">
    <reaction evidence="13">
        <text>pyruvate + ATP = phosphoenolpyruvate + ADP + H(+)</text>
        <dbReference type="Rhea" id="RHEA:18157"/>
        <dbReference type="ChEBI" id="CHEBI:15361"/>
        <dbReference type="ChEBI" id="CHEBI:15378"/>
        <dbReference type="ChEBI" id="CHEBI:30616"/>
        <dbReference type="ChEBI" id="CHEBI:58702"/>
        <dbReference type="ChEBI" id="CHEBI:456216"/>
        <dbReference type="EC" id="2.7.1.40"/>
    </reaction>
</comment>
<keyword evidence="10 13" id="KW-0460">Magnesium</keyword>
<comment type="similarity">
    <text evidence="3 13">Belongs to the pyruvate kinase family.</text>
</comment>
<evidence type="ECO:0000256" key="7">
    <source>
        <dbReference type="ARBA" id="ARBA00022741"/>
    </source>
</evidence>
<dbReference type="GO" id="GO:0004743">
    <property type="term" value="F:pyruvate kinase activity"/>
    <property type="evidence" value="ECO:0007669"/>
    <property type="project" value="UniProtKB-EC"/>
</dbReference>
<keyword evidence="9" id="KW-0067">ATP-binding</keyword>
<dbReference type="GO" id="GO:0016301">
    <property type="term" value="F:kinase activity"/>
    <property type="evidence" value="ECO:0007669"/>
    <property type="project" value="UniProtKB-KW"/>
</dbReference>
<dbReference type="InterPro" id="IPR015793">
    <property type="entry name" value="Pyrv_Knase_brl"/>
</dbReference>
<evidence type="ECO:0000256" key="1">
    <source>
        <dbReference type="ARBA" id="ARBA00001958"/>
    </source>
</evidence>